<dbReference type="EMBL" id="JACJVQ010000008">
    <property type="protein sequence ID" value="MBB6635081.1"/>
    <property type="molecule type" value="Genomic_DNA"/>
</dbReference>
<evidence type="ECO:0000256" key="2">
    <source>
        <dbReference type="ARBA" id="ARBA00005940"/>
    </source>
</evidence>
<dbReference type="Gene3D" id="3.20.20.80">
    <property type="entry name" value="Glycosidases"/>
    <property type="match status" value="1"/>
</dbReference>
<dbReference type="CDD" id="cd03143">
    <property type="entry name" value="A4_beta-galactosidase_middle_domain"/>
    <property type="match status" value="1"/>
</dbReference>
<evidence type="ECO:0000256" key="3">
    <source>
        <dbReference type="ARBA" id="ARBA00012756"/>
    </source>
</evidence>
<evidence type="ECO:0000259" key="11">
    <source>
        <dbReference type="Pfam" id="PF02449"/>
    </source>
</evidence>
<evidence type="ECO:0000256" key="9">
    <source>
        <dbReference type="PIRSR" id="PIRSR001084-1"/>
    </source>
</evidence>
<dbReference type="InterPro" id="IPR017853">
    <property type="entry name" value="GH"/>
</dbReference>
<dbReference type="InterPro" id="IPR029062">
    <property type="entry name" value="Class_I_gatase-like"/>
</dbReference>
<dbReference type="PIRSF" id="PIRSF001084">
    <property type="entry name" value="B-galactosidase"/>
    <property type="match status" value="1"/>
</dbReference>
<dbReference type="Pfam" id="PF02449">
    <property type="entry name" value="Glyco_hydro_42"/>
    <property type="match status" value="1"/>
</dbReference>
<feature type="domain" description="Beta-galactosidase trimerisation" evidence="12">
    <location>
        <begin position="405"/>
        <end position="619"/>
    </location>
</feature>
<gene>
    <name evidence="14" type="ORF">H7B67_13245</name>
</gene>
<dbReference type="Proteomes" id="UP000535838">
    <property type="component" value="Unassembled WGS sequence"/>
</dbReference>
<feature type="binding site" evidence="10">
    <location>
        <position position="112"/>
    </location>
    <ligand>
        <name>substrate</name>
    </ligand>
</feature>
<dbReference type="GO" id="GO:0046872">
    <property type="term" value="F:metal ion binding"/>
    <property type="evidence" value="ECO:0007669"/>
    <property type="project" value="UniProtKB-KW"/>
</dbReference>
<dbReference type="GO" id="GO:0004565">
    <property type="term" value="F:beta-galactosidase activity"/>
    <property type="evidence" value="ECO:0007669"/>
    <property type="project" value="UniProtKB-EC"/>
</dbReference>
<comment type="similarity">
    <text evidence="2 8">Belongs to the glycosyl hydrolase 42 family.</text>
</comment>
<keyword evidence="15" id="KW-1185">Reference proteome</keyword>
<evidence type="ECO:0000313" key="14">
    <source>
        <dbReference type="EMBL" id="MBB6635081.1"/>
    </source>
</evidence>
<evidence type="ECO:0000256" key="5">
    <source>
        <dbReference type="ARBA" id="ARBA00022801"/>
    </source>
</evidence>
<feature type="binding site" evidence="10">
    <location>
        <position position="322"/>
    </location>
    <ligand>
        <name>substrate</name>
    </ligand>
</feature>
<dbReference type="Gene3D" id="2.60.40.1180">
    <property type="entry name" value="Golgi alpha-mannosidase II"/>
    <property type="match status" value="1"/>
</dbReference>
<dbReference type="PANTHER" id="PTHR36447">
    <property type="entry name" value="BETA-GALACTOSIDASE GANA"/>
    <property type="match status" value="1"/>
</dbReference>
<dbReference type="InterPro" id="IPR013739">
    <property type="entry name" value="Beta_galactosidase_C"/>
</dbReference>
<dbReference type="SUPFAM" id="SSF52317">
    <property type="entry name" value="Class I glutamine amidotransferase-like"/>
    <property type="match status" value="1"/>
</dbReference>
<dbReference type="AlphaFoldDB" id="A0A841T1X3"/>
<feature type="active site" description="Proton donor" evidence="9">
    <location>
        <position position="151"/>
    </location>
</feature>
<accession>A0A841T1X3</accession>
<feature type="binding site" evidence="10">
    <location>
        <position position="150"/>
    </location>
    <ligand>
        <name>substrate</name>
    </ligand>
</feature>
<dbReference type="Pfam" id="PF08533">
    <property type="entry name" value="Glyco_hydro_42C"/>
    <property type="match status" value="1"/>
</dbReference>
<feature type="active site" description="Nucleophile" evidence="9">
    <location>
        <position position="314"/>
    </location>
</feature>
<evidence type="ECO:0000313" key="15">
    <source>
        <dbReference type="Proteomes" id="UP000535838"/>
    </source>
</evidence>
<dbReference type="InterPro" id="IPR013780">
    <property type="entry name" value="Glyco_hydro_b"/>
</dbReference>
<name>A0A841T1X3_9BACL</name>
<evidence type="ECO:0000259" key="13">
    <source>
        <dbReference type="Pfam" id="PF08533"/>
    </source>
</evidence>
<keyword evidence="7 8" id="KW-0326">Glycosidase</keyword>
<feature type="domain" description="Glycoside hydrolase family 42 N-terminal" evidence="11">
    <location>
        <begin position="15"/>
        <end position="392"/>
    </location>
</feature>
<reference evidence="14 15" key="1">
    <citation type="submission" date="2020-08" db="EMBL/GenBank/DDBJ databases">
        <title>Cohnella phylogeny.</title>
        <authorList>
            <person name="Dunlap C."/>
        </authorList>
    </citation>
    <scope>NUCLEOTIDE SEQUENCE [LARGE SCALE GENOMIC DNA]</scope>
    <source>
        <strain evidence="14 15">DSM 25241</strain>
    </source>
</reference>
<evidence type="ECO:0000256" key="8">
    <source>
        <dbReference type="PIRNR" id="PIRNR001084"/>
    </source>
</evidence>
<dbReference type="EC" id="3.2.1.23" evidence="3 8"/>
<comment type="catalytic activity">
    <reaction evidence="1 8">
        <text>Hydrolysis of terminal non-reducing beta-D-galactose residues in beta-D-galactosides.</text>
        <dbReference type="EC" id="3.2.1.23"/>
    </reaction>
</comment>
<feature type="domain" description="Beta-galactosidase C-terminal" evidence="13">
    <location>
        <begin position="639"/>
        <end position="691"/>
    </location>
</feature>
<proteinExistence type="inferred from homology"/>
<dbReference type="GO" id="GO:0006012">
    <property type="term" value="P:galactose metabolic process"/>
    <property type="evidence" value="ECO:0007669"/>
    <property type="project" value="InterPro"/>
</dbReference>
<evidence type="ECO:0000256" key="4">
    <source>
        <dbReference type="ARBA" id="ARBA00022723"/>
    </source>
</evidence>
<keyword evidence="5 8" id="KW-0378">Hydrolase</keyword>
<evidence type="ECO:0000256" key="6">
    <source>
        <dbReference type="ARBA" id="ARBA00022833"/>
    </source>
</evidence>
<dbReference type="RefSeq" id="WP_185120290.1">
    <property type="nucleotide sequence ID" value="NZ_JACJVQ010000008.1"/>
</dbReference>
<dbReference type="GO" id="GO:0009341">
    <property type="term" value="C:beta-galactosidase complex"/>
    <property type="evidence" value="ECO:0007669"/>
    <property type="project" value="InterPro"/>
</dbReference>
<keyword evidence="6" id="KW-0862">Zinc</keyword>
<dbReference type="InterPro" id="IPR013529">
    <property type="entry name" value="Glyco_hydro_42_N"/>
</dbReference>
<evidence type="ECO:0000256" key="7">
    <source>
        <dbReference type="ARBA" id="ARBA00023295"/>
    </source>
</evidence>
<dbReference type="SUPFAM" id="SSF51445">
    <property type="entry name" value="(Trans)glycosidases"/>
    <property type="match status" value="1"/>
</dbReference>
<sequence>MAKSLKEETLRLGACYYPEHWEETLWEDDFRRMRELGFSIIRVAEFAWAYMEPEEGAFQFDLFERALDAAHRHGIQVILGTPTATPPAWLTHRYPEVLNVTMEGVTYRHGMRKHTNYNSPVYQRFCARITRKMAEHFKDHPAVVGWQIDNELNCELSVFYSEADHAAFREWLKRKYGSLTELNRAWGAVFWSQTYTDWEQVHLSRPTPADSPNPHLALDEKRFISDSAIGFARIQADILREVVGTKHWITTNGLFGHLDNHRMTEELLDFYTYDSYPQFSTIFPDEGPDPMLDRKWSWNLSVVRSISPNYGIMEQQSGPGGWVNRMKMPSPKPGQMRLWTYQSIAHGADMVLYFRWRTATFGTEIYWHGINDYHNQPNRRVLEAGRIGGELARIGAKIAQSRYEASIAIVGDYDNGWDGELDVWHGPLAAQSTKAWFKVLQREHIAVDSLTLSERTTLADLQRYRVLVYPHPAILTEKAANLLRAYAEAGGTVLFGARTGYKDEFGHCRMMPFPGFASSLCGITVEDFTAVNGIAVAPTLRWADESDAEASTAAAAVTADSFNDILRVESASVKVLAEYASDYYAGKPALTVNELGDGRVYYYGAAYNEEAVRLLLPRLGLRKTAEDLVRAPSEVELAVRRHEESGEAYTFALNYAAHPVTLQMQRSAVDLISGRSLEGVVELEPYGVLILS</sequence>
<dbReference type="Pfam" id="PF08532">
    <property type="entry name" value="Glyco_hydro_42M"/>
    <property type="match status" value="1"/>
</dbReference>
<dbReference type="PANTHER" id="PTHR36447:SF2">
    <property type="entry name" value="BETA-GALACTOSIDASE YESZ"/>
    <property type="match status" value="1"/>
</dbReference>
<dbReference type="InterPro" id="IPR003476">
    <property type="entry name" value="Glyco_hydro_42"/>
</dbReference>
<evidence type="ECO:0000259" key="12">
    <source>
        <dbReference type="Pfam" id="PF08532"/>
    </source>
</evidence>
<keyword evidence="4" id="KW-0479">Metal-binding</keyword>
<dbReference type="InterPro" id="IPR013738">
    <property type="entry name" value="Beta_galactosidase_Trimer"/>
</dbReference>
<evidence type="ECO:0000256" key="1">
    <source>
        <dbReference type="ARBA" id="ARBA00001412"/>
    </source>
</evidence>
<dbReference type="Gene3D" id="3.40.50.880">
    <property type="match status" value="1"/>
</dbReference>
<organism evidence="14 15">
    <name type="scientific">Cohnella thailandensis</name>
    <dbReference type="NCBI Taxonomy" id="557557"/>
    <lineage>
        <taxon>Bacteria</taxon>
        <taxon>Bacillati</taxon>
        <taxon>Bacillota</taxon>
        <taxon>Bacilli</taxon>
        <taxon>Bacillales</taxon>
        <taxon>Paenibacillaceae</taxon>
        <taxon>Cohnella</taxon>
    </lineage>
</organism>
<protein>
    <recommendedName>
        <fullName evidence="3 8">Beta-galactosidase</fullName>
        <shortName evidence="8">Beta-gal</shortName>
        <ecNumber evidence="3 8">3.2.1.23</ecNumber>
    </recommendedName>
</protein>
<evidence type="ECO:0000256" key="10">
    <source>
        <dbReference type="PIRSR" id="PIRSR001084-2"/>
    </source>
</evidence>
<comment type="caution">
    <text evidence="14">The sequence shown here is derived from an EMBL/GenBank/DDBJ whole genome shotgun (WGS) entry which is preliminary data.</text>
</comment>